<dbReference type="AlphaFoldDB" id="A0A5N6ZBJ1"/>
<comment type="cofactor">
    <cofactor evidence="1 8">
        <name>heme</name>
        <dbReference type="ChEBI" id="CHEBI:30413"/>
    </cofactor>
</comment>
<evidence type="ECO:0000256" key="4">
    <source>
        <dbReference type="ARBA" id="ARBA00022723"/>
    </source>
</evidence>
<dbReference type="Gene3D" id="1.10.630.10">
    <property type="entry name" value="Cytochrome P450"/>
    <property type="match status" value="1"/>
</dbReference>
<dbReference type="GO" id="GO:0016705">
    <property type="term" value="F:oxidoreductase activity, acting on paired donors, with incorporation or reduction of molecular oxygen"/>
    <property type="evidence" value="ECO:0007669"/>
    <property type="project" value="InterPro"/>
</dbReference>
<evidence type="ECO:0000256" key="2">
    <source>
        <dbReference type="ARBA" id="ARBA00010617"/>
    </source>
</evidence>
<dbReference type="InterPro" id="IPR036396">
    <property type="entry name" value="Cyt_P450_sf"/>
</dbReference>
<dbReference type="InterPro" id="IPR001128">
    <property type="entry name" value="Cyt_P450"/>
</dbReference>
<accession>A0A5N6ZBJ1</accession>
<evidence type="ECO:0000313" key="11">
    <source>
        <dbReference type="EMBL" id="KAE8354975.1"/>
    </source>
</evidence>
<gene>
    <name evidence="11" type="ORF">BDV28DRAFT_146571</name>
</gene>
<sequence length="493" mass="55672">MGTTQYVLLALAGWLSYHVLLAIYNVFFHPLRGYPGPKRYAASQLVNVYHIVKGDGCKRTAELHEQYGEVVRVGPNELSYISPSANRTIYGGRPRADEVFEKNPIANLQGTREVQNIFFAPHEPHARYKKLMGPAFSDLAVREQEPMIQQFVTQLVDSLRTTRDPPTRYYPTADRIVDLAAWYNLIIFDILSCLAFGQPIGGLEQAAYHPWVSAILKAIVNSTFIEAAHRLWPYHRLFERFVIPQEMKDDYASHLSFTAKSLAERQTRDHLGRADFASFILKGMSEEELFDNINIVVTAGGETTAATLTAATYYLTHNPRCYERLVTEIRETFSTQEDITLVALNELKYLSAVIKETLRIHPAVAIGLHRLTPKQGKVIDGKWVPGGTWVSVANLAACRTPRYWKHPDQFVPERWLADGGYAEDNHSASTPFSIGVRGCIGVNLANANMRLILARLLWSFDLEAQPDNVDPHELKEHGIWLGVPLKVKLHPRV</sequence>
<keyword evidence="7 9" id="KW-0503">Monooxygenase</keyword>
<evidence type="ECO:0000256" key="6">
    <source>
        <dbReference type="ARBA" id="ARBA00023004"/>
    </source>
</evidence>
<dbReference type="PRINTS" id="PR00385">
    <property type="entry name" value="P450"/>
</dbReference>
<dbReference type="InterPro" id="IPR050121">
    <property type="entry name" value="Cytochrome_P450_monoxygenase"/>
</dbReference>
<dbReference type="EMBL" id="ML739061">
    <property type="protein sequence ID" value="KAE8354975.1"/>
    <property type="molecule type" value="Genomic_DNA"/>
</dbReference>
<keyword evidence="10" id="KW-1133">Transmembrane helix</keyword>
<evidence type="ECO:0000256" key="10">
    <source>
        <dbReference type="SAM" id="Phobius"/>
    </source>
</evidence>
<dbReference type="PANTHER" id="PTHR24305">
    <property type="entry name" value="CYTOCHROME P450"/>
    <property type="match status" value="1"/>
</dbReference>
<dbReference type="GO" id="GO:0005506">
    <property type="term" value="F:iron ion binding"/>
    <property type="evidence" value="ECO:0007669"/>
    <property type="project" value="InterPro"/>
</dbReference>
<dbReference type="CDD" id="cd11058">
    <property type="entry name" value="CYP60B-like"/>
    <property type="match status" value="1"/>
</dbReference>
<proteinExistence type="inferred from homology"/>
<evidence type="ECO:0000256" key="3">
    <source>
        <dbReference type="ARBA" id="ARBA00022617"/>
    </source>
</evidence>
<keyword evidence="12" id="KW-1185">Reference proteome</keyword>
<evidence type="ECO:0000256" key="8">
    <source>
        <dbReference type="PIRSR" id="PIRSR602403-1"/>
    </source>
</evidence>
<name>A0A5N6ZBJ1_9EURO</name>
<dbReference type="SUPFAM" id="SSF48264">
    <property type="entry name" value="Cytochrome P450"/>
    <property type="match status" value="1"/>
</dbReference>
<evidence type="ECO:0000256" key="9">
    <source>
        <dbReference type="RuleBase" id="RU000461"/>
    </source>
</evidence>
<dbReference type="Proteomes" id="UP000327118">
    <property type="component" value="Unassembled WGS sequence"/>
</dbReference>
<keyword evidence="10" id="KW-0812">Transmembrane</keyword>
<dbReference type="PRINTS" id="PR00465">
    <property type="entry name" value="EP450IV"/>
</dbReference>
<evidence type="ECO:0000256" key="1">
    <source>
        <dbReference type="ARBA" id="ARBA00001971"/>
    </source>
</evidence>
<dbReference type="GO" id="GO:0020037">
    <property type="term" value="F:heme binding"/>
    <property type="evidence" value="ECO:0007669"/>
    <property type="project" value="InterPro"/>
</dbReference>
<reference evidence="12" key="1">
    <citation type="submission" date="2019-04" db="EMBL/GenBank/DDBJ databases">
        <title>Friends and foes A comparative genomics studyof 23 Aspergillus species from section Flavi.</title>
        <authorList>
            <consortium name="DOE Joint Genome Institute"/>
            <person name="Kjaerbolling I."/>
            <person name="Vesth T."/>
            <person name="Frisvad J.C."/>
            <person name="Nybo J.L."/>
            <person name="Theobald S."/>
            <person name="Kildgaard S."/>
            <person name="Isbrandt T."/>
            <person name="Kuo A."/>
            <person name="Sato A."/>
            <person name="Lyhne E.K."/>
            <person name="Kogle M.E."/>
            <person name="Wiebenga A."/>
            <person name="Kun R.S."/>
            <person name="Lubbers R.J."/>
            <person name="Makela M.R."/>
            <person name="Barry K."/>
            <person name="Chovatia M."/>
            <person name="Clum A."/>
            <person name="Daum C."/>
            <person name="Haridas S."/>
            <person name="He G."/>
            <person name="LaButti K."/>
            <person name="Lipzen A."/>
            <person name="Mondo S."/>
            <person name="Riley R."/>
            <person name="Salamov A."/>
            <person name="Simmons B.A."/>
            <person name="Magnuson J.K."/>
            <person name="Henrissat B."/>
            <person name="Mortensen U.H."/>
            <person name="Larsen T.O."/>
            <person name="Devries R.P."/>
            <person name="Grigoriev I.V."/>
            <person name="Machida M."/>
            <person name="Baker S.E."/>
            <person name="Andersen M.R."/>
        </authorList>
    </citation>
    <scope>NUCLEOTIDE SEQUENCE [LARGE SCALE GENOMIC DNA]</scope>
    <source>
        <strain evidence="12">CBS 553.77</strain>
    </source>
</reference>
<feature type="transmembrane region" description="Helical" evidence="10">
    <location>
        <begin position="6"/>
        <end position="28"/>
    </location>
</feature>
<evidence type="ECO:0000256" key="7">
    <source>
        <dbReference type="ARBA" id="ARBA00023033"/>
    </source>
</evidence>
<dbReference type="InterPro" id="IPR017972">
    <property type="entry name" value="Cyt_P450_CS"/>
</dbReference>
<dbReference type="GO" id="GO:0004497">
    <property type="term" value="F:monooxygenase activity"/>
    <property type="evidence" value="ECO:0007669"/>
    <property type="project" value="UniProtKB-KW"/>
</dbReference>
<protein>
    <submittedName>
        <fullName evidence="11">Cytochrome P450</fullName>
    </submittedName>
</protein>
<dbReference type="PROSITE" id="PS00086">
    <property type="entry name" value="CYTOCHROME_P450"/>
    <property type="match status" value="1"/>
</dbReference>
<comment type="similarity">
    <text evidence="2 9">Belongs to the cytochrome P450 family.</text>
</comment>
<evidence type="ECO:0000313" key="12">
    <source>
        <dbReference type="Proteomes" id="UP000327118"/>
    </source>
</evidence>
<dbReference type="OrthoDB" id="1470350at2759"/>
<keyword evidence="3 8" id="KW-0349">Heme</keyword>
<dbReference type="Pfam" id="PF00067">
    <property type="entry name" value="p450"/>
    <property type="match status" value="1"/>
</dbReference>
<dbReference type="InterPro" id="IPR002403">
    <property type="entry name" value="Cyt_P450_E_grp-IV"/>
</dbReference>
<keyword evidence="4 8" id="KW-0479">Metal-binding</keyword>
<keyword evidence="6 8" id="KW-0408">Iron</keyword>
<feature type="binding site" description="axial binding residue" evidence="8">
    <location>
        <position position="439"/>
    </location>
    <ligand>
        <name>heme</name>
        <dbReference type="ChEBI" id="CHEBI:30413"/>
    </ligand>
    <ligandPart>
        <name>Fe</name>
        <dbReference type="ChEBI" id="CHEBI:18248"/>
    </ligandPart>
</feature>
<evidence type="ECO:0000256" key="5">
    <source>
        <dbReference type="ARBA" id="ARBA00023002"/>
    </source>
</evidence>
<keyword evidence="5 9" id="KW-0560">Oxidoreductase</keyword>
<keyword evidence="10" id="KW-0472">Membrane</keyword>
<organism evidence="11 12">
    <name type="scientific">Aspergillus coremiiformis</name>
    <dbReference type="NCBI Taxonomy" id="138285"/>
    <lineage>
        <taxon>Eukaryota</taxon>
        <taxon>Fungi</taxon>
        <taxon>Dikarya</taxon>
        <taxon>Ascomycota</taxon>
        <taxon>Pezizomycotina</taxon>
        <taxon>Eurotiomycetes</taxon>
        <taxon>Eurotiomycetidae</taxon>
        <taxon>Eurotiales</taxon>
        <taxon>Aspergillaceae</taxon>
        <taxon>Aspergillus</taxon>
        <taxon>Aspergillus subgen. Circumdati</taxon>
    </lineage>
</organism>
<dbReference type="PANTHER" id="PTHR24305:SF210">
    <property type="entry name" value="CYTOCHROME P450 MONOOXYGENASE ASQL-RELATED"/>
    <property type="match status" value="1"/>
</dbReference>